<sequence length="97" mass="9852">MADRPVEDIYTALDEQTMVVHGTEAAALTLPGPASRHAAAVLDQRKLLASSIDHLHKSPASVGAQQPLASGGPQPVVRQLLLAVALGLADGGEGSAP</sequence>
<proteinExistence type="predicted"/>
<organism evidence="1 2">
    <name type="scientific">Streptomyces sindenensis</name>
    <dbReference type="NCBI Taxonomy" id="67363"/>
    <lineage>
        <taxon>Bacteria</taxon>
        <taxon>Bacillati</taxon>
        <taxon>Actinomycetota</taxon>
        <taxon>Actinomycetes</taxon>
        <taxon>Kitasatosporales</taxon>
        <taxon>Streptomycetaceae</taxon>
        <taxon>Streptomyces</taxon>
    </lineage>
</organism>
<evidence type="ECO:0000313" key="2">
    <source>
        <dbReference type="Proteomes" id="UP001598251"/>
    </source>
</evidence>
<keyword evidence="2" id="KW-1185">Reference proteome</keyword>
<gene>
    <name evidence="1" type="ORF">ACFWSS_25860</name>
</gene>
<reference evidence="1 2" key="1">
    <citation type="submission" date="2024-09" db="EMBL/GenBank/DDBJ databases">
        <title>The Natural Products Discovery Center: Release of the First 8490 Sequenced Strains for Exploring Actinobacteria Biosynthetic Diversity.</title>
        <authorList>
            <person name="Kalkreuter E."/>
            <person name="Kautsar S.A."/>
            <person name="Yang D."/>
            <person name="Bader C.D."/>
            <person name="Teijaro C.N."/>
            <person name="Fluegel L."/>
            <person name="Davis C.M."/>
            <person name="Simpson J.R."/>
            <person name="Lauterbach L."/>
            <person name="Steele A.D."/>
            <person name="Gui C."/>
            <person name="Meng S."/>
            <person name="Li G."/>
            <person name="Viehrig K."/>
            <person name="Ye F."/>
            <person name="Su P."/>
            <person name="Kiefer A.F."/>
            <person name="Nichols A."/>
            <person name="Cepeda A.J."/>
            <person name="Yan W."/>
            <person name="Fan B."/>
            <person name="Jiang Y."/>
            <person name="Adhikari A."/>
            <person name="Zheng C.-J."/>
            <person name="Schuster L."/>
            <person name="Cowan T.M."/>
            <person name="Smanski M.J."/>
            <person name="Chevrette M.G."/>
            <person name="De Carvalho L.P.S."/>
            <person name="Shen B."/>
        </authorList>
    </citation>
    <scope>NUCLEOTIDE SEQUENCE [LARGE SCALE GENOMIC DNA]</scope>
    <source>
        <strain evidence="1 2">NPDC058546</strain>
    </source>
</reference>
<evidence type="ECO:0000313" key="1">
    <source>
        <dbReference type="EMBL" id="MFD4216297.1"/>
    </source>
</evidence>
<dbReference type="RefSeq" id="WP_373296660.1">
    <property type="nucleotide sequence ID" value="NZ_BMSG01000072.1"/>
</dbReference>
<dbReference type="Proteomes" id="UP001598251">
    <property type="component" value="Unassembled WGS sequence"/>
</dbReference>
<accession>A0ABW6ESC1</accession>
<comment type="caution">
    <text evidence="1">The sequence shown here is derived from an EMBL/GenBank/DDBJ whole genome shotgun (WGS) entry which is preliminary data.</text>
</comment>
<dbReference type="EMBL" id="JBHXOF010000019">
    <property type="protein sequence ID" value="MFD4216297.1"/>
    <property type="molecule type" value="Genomic_DNA"/>
</dbReference>
<name>A0ABW6ESC1_9ACTN</name>
<protein>
    <submittedName>
        <fullName evidence="1">Uncharacterized protein</fullName>
    </submittedName>
</protein>